<accession>A0AAW1YKT2</accession>
<reference evidence="3 4" key="1">
    <citation type="journal article" date="2023" name="G3 (Bethesda)">
        <title>A chromosome-length genome assembly and annotation of blackberry (Rubus argutus, cv. 'Hillquist').</title>
        <authorList>
            <person name="Bruna T."/>
            <person name="Aryal R."/>
            <person name="Dudchenko O."/>
            <person name="Sargent D.J."/>
            <person name="Mead D."/>
            <person name="Buti M."/>
            <person name="Cavallini A."/>
            <person name="Hytonen T."/>
            <person name="Andres J."/>
            <person name="Pham M."/>
            <person name="Weisz D."/>
            <person name="Mascagni F."/>
            <person name="Usai G."/>
            <person name="Natali L."/>
            <person name="Bassil N."/>
            <person name="Fernandez G.E."/>
            <person name="Lomsadze A."/>
            <person name="Armour M."/>
            <person name="Olukolu B."/>
            <person name="Poorten T."/>
            <person name="Britton C."/>
            <person name="Davik J."/>
            <person name="Ashrafi H."/>
            <person name="Aiden E.L."/>
            <person name="Borodovsky M."/>
            <person name="Worthington M."/>
        </authorList>
    </citation>
    <scope>NUCLEOTIDE SEQUENCE [LARGE SCALE GENOMIC DNA]</scope>
    <source>
        <strain evidence="3">PI 553951</strain>
    </source>
</reference>
<evidence type="ECO:0000313" key="4">
    <source>
        <dbReference type="Proteomes" id="UP001457282"/>
    </source>
</evidence>
<feature type="compositionally biased region" description="Low complexity" evidence="1">
    <location>
        <begin position="173"/>
        <end position="190"/>
    </location>
</feature>
<dbReference type="AlphaFoldDB" id="A0AAW1YKT2"/>
<feature type="chain" id="PRO_5043430312" evidence="2">
    <location>
        <begin position="22"/>
        <end position="190"/>
    </location>
</feature>
<organism evidence="3 4">
    <name type="scientific">Rubus argutus</name>
    <name type="common">Southern blackberry</name>
    <dbReference type="NCBI Taxonomy" id="59490"/>
    <lineage>
        <taxon>Eukaryota</taxon>
        <taxon>Viridiplantae</taxon>
        <taxon>Streptophyta</taxon>
        <taxon>Embryophyta</taxon>
        <taxon>Tracheophyta</taxon>
        <taxon>Spermatophyta</taxon>
        <taxon>Magnoliopsida</taxon>
        <taxon>eudicotyledons</taxon>
        <taxon>Gunneridae</taxon>
        <taxon>Pentapetalae</taxon>
        <taxon>rosids</taxon>
        <taxon>fabids</taxon>
        <taxon>Rosales</taxon>
        <taxon>Rosaceae</taxon>
        <taxon>Rosoideae</taxon>
        <taxon>Rosoideae incertae sedis</taxon>
        <taxon>Rubus</taxon>
    </lineage>
</organism>
<keyword evidence="4" id="KW-1185">Reference proteome</keyword>
<dbReference type="EMBL" id="JBEDUW010000001">
    <property type="protein sequence ID" value="KAK9949117.1"/>
    <property type="molecule type" value="Genomic_DNA"/>
</dbReference>
<sequence length="190" mass="21314">MRAQVFYCCCILLFISLACSSQPINSSDSSIATSQHQNHRRILHQPLFPESSSPPPELPSPHRHRLHRRTALISHSSMSCRRDRRRRSRINLRQRIAEQQRSVATGTAANQINKESGGCSLRRNSHARNALCTRVFSVSPRIKHPSESQKLVNGGGAVRRALRTIPEHRRRASSISAPSSPAIRPRVAKP</sequence>
<dbReference type="Proteomes" id="UP001457282">
    <property type="component" value="Unassembled WGS sequence"/>
</dbReference>
<dbReference type="PROSITE" id="PS51257">
    <property type="entry name" value="PROKAR_LIPOPROTEIN"/>
    <property type="match status" value="1"/>
</dbReference>
<evidence type="ECO:0000313" key="3">
    <source>
        <dbReference type="EMBL" id="KAK9949117.1"/>
    </source>
</evidence>
<evidence type="ECO:0000256" key="1">
    <source>
        <dbReference type="SAM" id="MobiDB-lite"/>
    </source>
</evidence>
<gene>
    <name evidence="3" type="ORF">M0R45_004657</name>
</gene>
<proteinExistence type="predicted"/>
<name>A0AAW1YKT2_RUBAR</name>
<comment type="caution">
    <text evidence="3">The sequence shown here is derived from an EMBL/GenBank/DDBJ whole genome shotgun (WGS) entry which is preliminary data.</text>
</comment>
<feature type="signal peptide" evidence="2">
    <location>
        <begin position="1"/>
        <end position="21"/>
    </location>
</feature>
<keyword evidence="2" id="KW-0732">Signal</keyword>
<evidence type="ECO:0000256" key="2">
    <source>
        <dbReference type="SAM" id="SignalP"/>
    </source>
</evidence>
<protein>
    <submittedName>
        <fullName evidence="3">Uncharacterized protein</fullName>
    </submittedName>
</protein>
<feature type="region of interest" description="Disordered" evidence="1">
    <location>
        <begin position="163"/>
        <end position="190"/>
    </location>
</feature>